<gene>
    <name evidence="8" type="ORF">R2APBS1_3099</name>
</gene>
<dbReference type="SUPFAM" id="SSF74650">
    <property type="entry name" value="Galactose mutarotase-like"/>
    <property type="match status" value="1"/>
</dbReference>
<dbReference type="InterPro" id="IPR051816">
    <property type="entry name" value="Glycosyl_Hydrolase_31"/>
</dbReference>
<evidence type="ECO:0000256" key="4">
    <source>
        <dbReference type="SAM" id="SignalP"/>
    </source>
</evidence>
<dbReference type="Pfam" id="PF17137">
    <property type="entry name" value="DUF5110"/>
    <property type="match status" value="1"/>
</dbReference>
<dbReference type="Pfam" id="PF01055">
    <property type="entry name" value="Glyco_hydro_31_2nd"/>
    <property type="match status" value="1"/>
</dbReference>
<keyword evidence="9" id="KW-1185">Reference proteome</keyword>
<dbReference type="Gene3D" id="3.20.20.80">
    <property type="entry name" value="Glycosidases"/>
    <property type="match status" value="1"/>
</dbReference>
<dbReference type="EMBL" id="CP003470">
    <property type="protein sequence ID" value="AGG90171.1"/>
    <property type="molecule type" value="Genomic_DNA"/>
</dbReference>
<feature type="chain" id="PRO_5004056394" evidence="4">
    <location>
        <begin position="32"/>
        <end position="792"/>
    </location>
</feature>
<keyword evidence="2" id="KW-0326">Glycosidase</keyword>
<dbReference type="eggNOG" id="COG1501">
    <property type="taxonomic scope" value="Bacteria"/>
</dbReference>
<evidence type="ECO:0000313" key="9">
    <source>
        <dbReference type="Proteomes" id="UP000011859"/>
    </source>
</evidence>
<dbReference type="PANTHER" id="PTHR43863:SF2">
    <property type="entry name" value="MALTASE-GLUCOAMYLASE"/>
    <property type="match status" value="1"/>
</dbReference>
<evidence type="ECO:0000259" key="6">
    <source>
        <dbReference type="Pfam" id="PF17137"/>
    </source>
</evidence>
<dbReference type="Gene3D" id="2.60.40.1180">
    <property type="entry name" value="Golgi alpha-mannosidase II"/>
    <property type="match status" value="2"/>
</dbReference>
<dbReference type="PROSITE" id="PS51318">
    <property type="entry name" value="TAT"/>
    <property type="match status" value="1"/>
</dbReference>
<dbReference type="InterPro" id="IPR013780">
    <property type="entry name" value="Glyco_hydro_b"/>
</dbReference>
<dbReference type="GO" id="GO:0030246">
    <property type="term" value="F:carbohydrate binding"/>
    <property type="evidence" value="ECO:0007669"/>
    <property type="project" value="InterPro"/>
</dbReference>
<feature type="signal peptide" evidence="4">
    <location>
        <begin position="1"/>
        <end position="31"/>
    </location>
</feature>
<dbReference type="CDD" id="cd06589">
    <property type="entry name" value="GH31"/>
    <property type="match status" value="1"/>
</dbReference>
<feature type="domain" description="Glycoside hydrolase family 31 TIM barrel" evidence="5">
    <location>
        <begin position="253"/>
        <end position="554"/>
    </location>
</feature>
<dbReference type="Gene3D" id="2.60.40.1760">
    <property type="entry name" value="glycosyl hydrolase (family 31)"/>
    <property type="match status" value="1"/>
</dbReference>
<accession>M4NRI9</accession>
<evidence type="ECO:0000256" key="1">
    <source>
        <dbReference type="ARBA" id="ARBA00007806"/>
    </source>
</evidence>
<comment type="similarity">
    <text evidence="1 2">Belongs to the glycosyl hydrolase 31 family.</text>
</comment>
<evidence type="ECO:0000259" key="7">
    <source>
        <dbReference type="Pfam" id="PF21365"/>
    </source>
</evidence>
<proteinExistence type="inferred from homology"/>
<evidence type="ECO:0000313" key="8">
    <source>
        <dbReference type="EMBL" id="AGG90171.1"/>
    </source>
</evidence>
<dbReference type="Pfam" id="PF21365">
    <property type="entry name" value="Glyco_hydro_31_3rd"/>
    <property type="match status" value="1"/>
</dbReference>
<protein>
    <submittedName>
        <fullName evidence="8">Family 31 glycosyl hydrolase, alpha-glucosidase</fullName>
    </submittedName>
</protein>
<dbReference type="AlphaFoldDB" id="M4NRI9"/>
<dbReference type="Proteomes" id="UP000011859">
    <property type="component" value="Chromosome"/>
</dbReference>
<feature type="region of interest" description="Disordered" evidence="3">
    <location>
        <begin position="95"/>
        <end position="122"/>
    </location>
</feature>
<dbReference type="CDD" id="cd14752">
    <property type="entry name" value="GH31_N"/>
    <property type="match status" value="1"/>
</dbReference>
<dbReference type="InterPro" id="IPR000322">
    <property type="entry name" value="Glyco_hydro_31_TIM"/>
</dbReference>
<evidence type="ECO:0000256" key="3">
    <source>
        <dbReference type="SAM" id="MobiDB-lite"/>
    </source>
</evidence>
<organism evidence="8 9">
    <name type="scientific">Rhodanobacter denitrificans</name>
    <dbReference type="NCBI Taxonomy" id="666685"/>
    <lineage>
        <taxon>Bacteria</taxon>
        <taxon>Pseudomonadati</taxon>
        <taxon>Pseudomonadota</taxon>
        <taxon>Gammaproteobacteria</taxon>
        <taxon>Lysobacterales</taxon>
        <taxon>Rhodanobacteraceae</taxon>
        <taxon>Rhodanobacter</taxon>
    </lineage>
</organism>
<dbReference type="InterPro" id="IPR006311">
    <property type="entry name" value="TAT_signal"/>
</dbReference>
<dbReference type="InterPro" id="IPR048395">
    <property type="entry name" value="Glyco_hydro_31_C"/>
</dbReference>
<dbReference type="InterPro" id="IPR017853">
    <property type="entry name" value="GH"/>
</dbReference>
<feature type="domain" description="DUF5110" evidence="6">
    <location>
        <begin position="670"/>
        <end position="738"/>
    </location>
</feature>
<dbReference type="STRING" id="666685.R2APBS1_3099"/>
<dbReference type="PANTHER" id="PTHR43863">
    <property type="entry name" value="HYDROLASE, PUTATIVE (AFU_ORTHOLOGUE AFUA_1G03140)-RELATED"/>
    <property type="match status" value="1"/>
</dbReference>
<keyword evidence="2 8" id="KW-0378">Hydrolase</keyword>
<dbReference type="InterPro" id="IPR011013">
    <property type="entry name" value="Gal_mutarotase_sf_dom"/>
</dbReference>
<dbReference type="GO" id="GO:0004553">
    <property type="term" value="F:hydrolase activity, hydrolyzing O-glycosyl compounds"/>
    <property type="evidence" value="ECO:0007669"/>
    <property type="project" value="InterPro"/>
</dbReference>
<keyword evidence="4" id="KW-0732">Signal</keyword>
<name>M4NRI9_9GAMM</name>
<dbReference type="SUPFAM" id="SSF51011">
    <property type="entry name" value="Glycosyl hydrolase domain"/>
    <property type="match status" value="1"/>
</dbReference>
<reference evidence="8 9" key="1">
    <citation type="submission" date="2012-04" db="EMBL/GenBank/DDBJ databases">
        <title>Complete genome of Rhodanobacter sp. 2APBS1.</title>
        <authorList>
            <consortium name="US DOE Joint Genome Institute"/>
            <person name="Huntemann M."/>
            <person name="Wei C.-L."/>
            <person name="Han J."/>
            <person name="Detter J.C."/>
            <person name="Han C."/>
            <person name="Tapia R."/>
            <person name="Munk A.C.C."/>
            <person name="Chen A."/>
            <person name="Krypides N."/>
            <person name="Mavromatis K."/>
            <person name="Markowitz V."/>
            <person name="Szeto E."/>
            <person name="Ivanova N."/>
            <person name="Mikhailova N."/>
            <person name="Ovchinnikova G."/>
            <person name="Pagani I."/>
            <person name="Pati A."/>
            <person name="Goodwin L."/>
            <person name="Peters L."/>
            <person name="Pitluck S."/>
            <person name="Woyke T."/>
            <person name="Prakash O."/>
            <person name="Elkins J."/>
            <person name="Brown S."/>
            <person name="Palumbo A."/>
            <person name="Hemme C."/>
            <person name="Zhou J."/>
            <person name="Watson D."/>
            <person name="Jardine P."/>
            <person name="Kostka J."/>
            <person name="Green S."/>
        </authorList>
    </citation>
    <scope>NUCLEOTIDE SEQUENCE [LARGE SCALE GENOMIC DNA]</scope>
    <source>
        <strain evidence="8 9">2APBS1</strain>
    </source>
</reference>
<dbReference type="HOGENOM" id="CLU_000631_7_3_6"/>
<evidence type="ECO:0000259" key="5">
    <source>
        <dbReference type="Pfam" id="PF01055"/>
    </source>
</evidence>
<dbReference type="GO" id="GO:0005975">
    <property type="term" value="P:carbohydrate metabolic process"/>
    <property type="evidence" value="ECO:0007669"/>
    <property type="project" value="InterPro"/>
</dbReference>
<evidence type="ECO:0000256" key="2">
    <source>
        <dbReference type="RuleBase" id="RU361185"/>
    </source>
</evidence>
<sequence precursor="true">MSKPASPRRRHLAGLCLGLALAPLGAGIAQAPASPATTSPAPLMDTTVRHGISIDTQGGQLIVRFVAPGIVHVQHPHAAAAPALVLDPAARPGTFDARRSDDGANGPVLASERGSVRRDRQQRQLRIDDAQQRPLLQIDLDAAPSGALNLRHDPRDALYGIGGYNATEDASAGMLRNGKQVAMSGEQGHAGAPFVWSSAGYGVLLDSDGASFTLAPGTISAVDAARRQADYYILLGTPAQIFAELAQLSGRSPLFPKWAMGFTNSQWGIDQQELLQIVDTYRAKHIPLDNITLDFDWKAWGEDDYGEFRWNPAKFPDGPSGALKKQMDARGIRLTGIMKPRIHLDTVEGRYASAHGFWVPDEKVSDDYFSHKPVQDIDFDLPAARRWFGELAIKYGYDHGIAGWWNDEADTVGSDTEFMNMQRALYDSQRAVSNLRVWSINRNFWLGSQRYAYGLWSGDIPTGFASMAGQRARMLSAINVGAMQWGMDGGGFKDGTPTPENYARWIQFGAFTPIFRVHGELGQKRQPWVYGPVAEKAATDAIRLRYALVPYIYSYEHARRATGVGLVRPLLFDWPHDPKLRNDVDSWLFGDWLLASPVVVEGQTAKDIYLPAGRWTDWFSGKTYDGGQTIRLAIDSKTWSDIPLFVREGAIIPTRPDPVDYVGERPLTRLDVDVFPAAQRSTFDYYDDDGASYDYERGAYFLQPLSVQRQGATVQLNIGKASGSFKPALRFYLLKIHGGAVARVSGKLKSFPDLEALQQSGGEGWASGRDRYGEVTWVRVTAGRATRVTLAM</sequence>
<dbReference type="SUPFAM" id="SSF51445">
    <property type="entry name" value="(Trans)glycosidases"/>
    <property type="match status" value="1"/>
</dbReference>
<dbReference type="InterPro" id="IPR033403">
    <property type="entry name" value="DUF5110"/>
</dbReference>
<dbReference type="KEGG" id="rhd:R2APBS1_3099"/>
<feature type="domain" description="Glycosyl hydrolase family 31 C-terminal" evidence="7">
    <location>
        <begin position="565"/>
        <end position="652"/>
    </location>
</feature>